<keyword evidence="3" id="KW-1185">Reference proteome</keyword>
<name>A0A803TVL3_ANOCA</name>
<dbReference type="InterPro" id="IPR000477">
    <property type="entry name" value="RT_dom"/>
</dbReference>
<dbReference type="InterPro" id="IPR043502">
    <property type="entry name" value="DNA/RNA_pol_sf"/>
</dbReference>
<dbReference type="Pfam" id="PF00078">
    <property type="entry name" value="RVT_1"/>
    <property type="match status" value="1"/>
</dbReference>
<accession>A0A803TVL3</accession>
<proteinExistence type="predicted"/>
<sequence>MEKQNVPNTWKFSEILTILKPNKDETDPNSYRPISLSNVDYKIFTKILAKRLRDIIPDIINEDQYGFVKNRKLADPIRNILNILNHATEKKSKVLILKLDFCKAFDSIDHKYLNRLCEECNMGGKVCKVIKELYSENKATISVNGTQTRQININRGTKQGCPLSPALFSLAIEPLANLVRNNPVIKGYKVGKEDIKINLYADDVMIILGEVEESLQSLVKTVKDFGKTSGLTINLGKSEILHKNLTWEELKKVQNMMGVKLGKKKMKYLGVDIPKNINNIIQMNYNHLWKNINKQIITWGKKFRDISTRLKIYKMKILPKFLFLFQTLPVNIPTNLLKKWDNSIKQWVVGGNKNRIANFLYYSKQEMGGWGAPSLGIYYEASQLARLLEFELEGSKKWVQIEKEANNWQRGTLLGERIDRKDLKNLKAGPCFSMLLIWKKWQNKLQINKIDPFPLEKLENKDKTFTNLIRALKENSFKRIGDIMNPKGEIQKWNKIKDKCGQGNWIAWLGLSSKAQAMKRREVVETPLDRIIKRKIEIDKGITGLLYDVLITLTYNTKITIIDNWKQEKNFTEKLIGTWIDNIPKIKHIRIKETQRKIISKWYRTPLQVAHITGNTSNKCWHNCGEIGTFSHMWWDCRKIQNFYRKIRKIMEEIIGKELIWDKARYMSLTVKVREDNNNWTEILKYMTAAIQATIARGWRDDTKWDVETWWTYISEYIINDFIIQKKKIYSNSLKDQDWLRKWTVLIDKIDGDERYRTLNQAFHTIKLMY</sequence>
<feature type="domain" description="Reverse transcriptase" evidence="1">
    <location>
        <begin position="1"/>
        <end position="273"/>
    </location>
</feature>
<dbReference type="Ensembl" id="ENSACAT00000053603.1">
    <property type="protein sequence ID" value="ENSACAP00000039253.1"/>
    <property type="gene ID" value="ENSACAG00000041406.1"/>
</dbReference>
<reference evidence="2" key="2">
    <citation type="submission" date="2025-08" db="UniProtKB">
        <authorList>
            <consortium name="Ensembl"/>
        </authorList>
    </citation>
    <scope>IDENTIFICATION</scope>
</reference>
<organism evidence="2 3">
    <name type="scientific">Anolis carolinensis</name>
    <name type="common">Green anole</name>
    <name type="synonym">American chameleon</name>
    <dbReference type="NCBI Taxonomy" id="28377"/>
    <lineage>
        <taxon>Eukaryota</taxon>
        <taxon>Metazoa</taxon>
        <taxon>Chordata</taxon>
        <taxon>Craniata</taxon>
        <taxon>Vertebrata</taxon>
        <taxon>Euteleostomi</taxon>
        <taxon>Lepidosauria</taxon>
        <taxon>Squamata</taxon>
        <taxon>Bifurcata</taxon>
        <taxon>Unidentata</taxon>
        <taxon>Episquamata</taxon>
        <taxon>Toxicofera</taxon>
        <taxon>Iguania</taxon>
        <taxon>Dactyloidae</taxon>
        <taxon>Anolis</taxon>
    </lineage>
</organism>
<reference evidence="2" key="3">
    <citation type="submission" date="2025-09" db="UniProtKB">
        <authorList>
            <consortium name="Ensembl"/>
        </authorList>
    </citation>
    <scope>IDENTIFICATION</scope>
</reference>
<evidence type="ECO:0000259" key="1">
    <source>
        <dbReference type="PROSITE" id="PS50878"/>
    </source>
</evidence>
<dbReference type="SUPFAM" id="SSF56672">
    <property type="entry name" value="DNA/RNA polymerases"/>
    <property type="match status" value="1"/>
</dbReference>
<dbReference type="PROSITE" id="PS50878">
    <property type="entry name" value="RT_POL"/>
    <property type="match status" value="1"/>
</dbReference>
<evidence type="ECO:0000313" key="2">
    <source>
        <dbReference type="Ensembl" id="ENSACAP00000039253.1"/>
    </source>
</evidence>
<dbReference type="GeneTree" id="ENSGT01150000286916"/>
<dbReference type="Proteomes" id="UP000001646">
    <property type="component" value="Unplaced"/>
</dbReference>
<dbReference type="InParanoid" id="A0A803TVL3"/>
<dbReference type="PANTHER" id="PTHR31635:SF196">
    <property type="entry name" value="REVERSE TRANSCRIPTASE DOMAIN-CONTAINING PROTEIN-RELATED"/>
    <property type="match status" value="1"/>
</dbReference>
<dbReference type="AlphaFoldDB" id="A0A803TVL3"/>
<dbReference type="CDD" id="cd01650">
    <property type="entry name" value="RT_nLTR_like"/>
    <property type="match status" value="1"/>
</dbReference>
<protein>
    <recommendedName>
        <fullName evidence="1">Reverse transcriptase domain-containing protein</fullName>
    </recommendedName>
</protein>
<dbReference type="PANTHER" id="PTHR31635">
    <property type="entry name" value="REVERSE TRANSCRIPTASE DOMAIN-CONTAINING PROTEIN-RELATED"/>
    <property type="match status" value="1"/>
</dbReference>
<reference evidence="2" key="1">
    <citation type="submission" date="2009-12" db="EMBL/GenBank/DDBJ databases">
        <title>The Genome Sequence of Anolis carolinensis (Green Anole Lizard).</title>
        <authorList>
            <consortium name="The Genome Sequencing Platform"/>
            <person name="Di Palma F."/>
            <person name="Alfoldi J."/>
            <person name="Heiman D."/>
            <person name="Young S."/>
            <person name="Grabherr M."/>
            <person name="Johnson J."/>
            <person name="Lander E.S."/>
            <person name="Lindblad-Toh K."/>
        </authorList>
    </citation>
    <scope>NUCLEOTIDE SEQUENCE [LARGE SCALE GENOMIC DNA]</scope>
    <source>
        <strain evidence="2">JBL SC #1</strain>
    </source>
</reference>
<evidence type="ECO:0000313" key="3">
    <source>
        <dbReference type="Proteomes" id="UP000001646"/>
    </source>
</evidence>